<dbReference type="AlphaFoldDB" id="Q5P7S8"/>
<keyword evidence="12" id="KW-0067">ATP-binding</keyword>
<dbReference type="eggNOG" id="COG3850">
    <property type="taxonomic scope" value="Bacteria"/>
</dbReference>
<gene>
    <name evidence="24" type="primary">yfhK</name>
    <name evidence="24" type="ORF">ebA960</name>
</gene>
<keyword evidence="15" id="KW-0902">Two-component regulatory system</keyword>
<dbReference type="GO" id="GO:0005524">
    <property type="term" value="F:ATP binding"/>
    <property type="evidence" value="ECO:0007669"/>
    <property type="project" value="UniProtKB-KW"/>
</dbReference>
<feature type="transmembrane region" description="Helical" evidence="21">
    <location>
        <begin position="211"/>
        <end position="234"/>
    </location>
</feature>
<dbReference type="SMART" id="SM00387">
    <property type="entry name" value="HATPase_c"/>
    <property type="match status" value="1"/>
</dbReference>
<dbReference type="GO" id="GO:0005886">
    <property type="term" value="C:plasma membrane"/>
    <property type="evidence" value="ECO:0007669"/>
    <property type="project" value="UniProtKB-SubCell"/>
</dbReference>
<reference evidence="24 25" key="1">
    <citation type="journal article" date="2005" name="Arch. Microbiol.">
        <title>The genome sequence of an anaerobic aromatic-degrading denitrifying bacterium, strain EbN1.</title>
        <authorList>
            <person name="Rabus R."/>
            <person name="Kube M."/>
            <person name="Heider J."/>
            <person name="Beck A."/>
            <person name="Heitmann K."/>
            <person name="Widdel F."/>
            <person name="Reinhardt R."/>
        </authorList>
    </citation>
    <scope>NUCLEOTIDE SEQUENCE [LARGE SCALE GENOMIC DNA]</scope>
    <source>
        <strain evidence="24 25">EbN1</strain>
    </source>
</reference>
<evidence type="ECO:0000256" key="15">
    <source>
        <dbReference type="ARBA" id="ARBA00023012"/>
    </source>
</evidence>
<sequence>MSLHSDIGVAKKRQLAFPYGPRPRPTLNCDAGLRAIRRPSMSRLSFSSTLLASFLLIAAILGTAALGGLLTLEDLAARSREGAKHALGFSSALQELGERTVDLERSARQFLVLGDPVLLERFEQARDDSMTALVWIAGLGSTKSQRLVNQWSDAAERVAAALNTRAGADVALQALGELPVLNEQLAAELRLQLEAESKRLLDELDGNREQLAWHLLVAVTAAFLLAALTGWWVLRPLTRVEGAIEALGESRFDEPVIIGGPADLRRVGRRLDWLRVRLADLEANRTRVLRHVSHELKTPLASLREGIALLKDGVVGELTAGQHEVVGILEHNTRALQLRIEGLLGYNAAVFDARSLKRRKVALRPLVEAVVAEQQLQIQSRNLHVDIDVNGNIPPLSADPDKLRIALANLVANAISFSPHGGKVRLKIARQLRDVTIDCIDEGPGVPENESERIFEPFYQGSRQPAAPRHGSGLGLSIVREFIDAHGGKIELLPTSTGAHFRIALPNES</sequence>
<evidence type="ECO:0000256" key="2">
    <source>
        <dbReference type="ARBA" id="ARBA00001936"/>
    </source>
</evidence>
<keyword evidence="16" id="KW-0346">Stress response</keyword>
<accession>Q5P7S8</accession>
<dbReference type="InterPro" id="IPR050980">
    <property type="entry name" value="2C_sensor_his_kinase"/>
</dbReference>
<dbReference type="CDD" id="cd00075">
    <property type="entry name" value="HATPase"/>
    <property type="match status" value="1"/>
</dbReference>
<evidence type="ECO:0000259" key="22">
    <source>
        <dbReference type="PROSITE" id="PS50109"/>
    </source>
</evidence>
<evidence type="ECO:0000256" key="3">
    <source>
        <dbReference type="ARBA" id="ARBA00001946"/>
    </source>
</evidence>
<dbReference type="SMART" id="SM00388">
    <property type="entry name" value="HisKA"/>
    <property type="match status" value="1"/>
</dbReference>
<evidence type="ECO:0000256" key="16">
    <source>
        <dbReference type="ARBA" id="ARBA00023016"/>
    </source>
</evidence>
<dbReference type="SMART" id="SM00304">
    <property type="entry name" value="HAMP"/>
    <property type="match status" value="1"/>
</dbReference>
<organism evidence="24 25">
    <name type="scientific">Aromatoleum aromaticum (strain DSM 19018 / LMG 30748 / EbN1)</name>
    <name type="common">Azoarcus sp. (strain EbN1)</name>
    <dbReference type="NCBI Taxonomy" id="76114"/>
    <lineage>
        <taxon>Bacteria</taxon>
        <taxon>Pseudomonadati</taxon>
        <taxon>Pseudomonadota</taxon>
        <taxon>Betaproteobacteria</taxon>
        <taxon>Rhodocyclales</taxon>
        <taxon>Rhodocyclaceae</taxon>
        <taxon>Aromatoleum</taxon>
    </lineage>
</organism>
<dbReference type="Gene3D" id="3.30.565.10">
    <property type="entry name" value="Histidine kinase-like ATPase, C-terminal domain"/>
    <property type="match status" value="1"/>
</dbReference>
<dbReference type="PROSITE" id="PS50885">
    <property type="entry name" value="HAMP"/>
    <property type="match status" value="1"/>
</dbReference>
<dbReference type="EMBL" id="CR555306">
    <property type="protein sequence ID" value="CAI06633.1"/>
    <property type="molecule type" value="Genomic_DNA"/>
</dbReference>
<dbReference type="InterPro" id="IPR003594">
    <property type="entry name" value="HATPase_dom"/>
</dbReference>
<keyword evidence="8 24" id="KW-0808">Transferase</keyword>
<evidence type="ECO:0000256" key="8">
    <source>
        <dbReference type="ARBA" id="ARBA00022679"/>
    </source>
</evidence>
<dbReference type="PROSITE" id="PS50109">
    <property type="entry name" value="HIS_KIN"/>
    <property type="match status" value="1"/>
</dbReference>
<dbReference type="InterPro" id="IPR005467">
    <property type="entry name" value="His_kinase_dom"/>
</dbReference>
<dbReference type="PANTHER" id="PTHR44936">
    <property type="entry name" value="SENSOR PROTEIN CREC"/>
    <property type="match status" value="1"/>
</dbReference>
<dbReference type="STRING" id="76114.ebA960"/>
<feature type="transmembrane region" description="Helical" evidence="21">
    <location>
        <begin position="50"/>
        <end position="72"/>
    </location>
</feature>
<dbReference type="GO" id="GO:0004721">
    <property type="term" value="F:phosphoprotein phosphatase activity"/>
    <property type="evidence" value="ECO:0007669"/>
    <property type="project" value="UniProtKB-KW"/>
</dbReference>
<evidence type="ECO:0000259" key="23">
    <source>
        <dbReference type="PROSITE" id="PS50885"/>
    </source>
</evidence>
<comment type="cofactor">
    <cofactor evidence="3">
        <name>Mg(2+)</name>
        <dbReference type="ChEBI" id="CHEBI:18420"/>
    </cofactor>
</comment>
<evidence type="ECO:0000256" key="14">
    <source>
        <dbReference type="ARBA" id="ARBA00022912"/>
    </source>
</evidence>
<dbReference type="EC" id="2.7.13.3" evidence="5"/>
<dbReference type="PANTHER" id="PTHR44936:SF9">
    <property type="entry name" value="SENSOR PROTEIN CREC"/>
    <property type="match status" value="1"/>
</dbReference>
<evidence type="ECO:0000256" key="20">
    <source>
        <dbReference type="ARBA" id="ARBA00041776"/>
    </source>
</evidence>
<evidence type="ECO:0000256" key="7">
    <source>
        <dbReference type="ARBA" id="ARBA00022553"/>
    </source>
</evidence>
<evidence type="ECO:0000256" key="19">
    <source>
        <dbReference type="ARBA" id="ARBA00040454"/>
    </source>
</evidence>
<evidence type="ECO:0000256" key="5">
    <source>
        <dbReference type="ARBA" id="ARBA00012438"/>
    </source>
</evidence>
<dbReference type="Pfam" id="PF02518">
    <property type="entry name" value="HATPase_c"/>
    <property type="match status" value="1"/>
</dbReference>
<evidence type="ECO:0000256" key="12">
    <source>
        <dbReference type="ARBA" id="ARBA00022840"/>
    </source>
</evidence>
<keyword evidence="25" id="KW-1185">Reference proteome</keyword>
<dbReference type="PRINTS" id="PR00344">
    <property type="entry name" value="BCTRLSENSOR"/>
</dbReference>
<comment type="catalytic activity">
    <reaction evidence="1">
        <text>ATP + protein L-histidine = ADP + protein N-phospho-L-histidine.</text>
        <dbReference type="EC" id="2.7.13.3"/>
    </reaction>
</comment>
<keyword evidence="13" id="KW-0460">Magnesium</keyword>
<evidence type="ECO:0000256" key="1">
    <source>
        <dbReference type="ARBA" id="ARBA00000085"/>
    </source>
</evidence>
<dbReference type="GO" id="GO:0000155">
    <property type="term" value="F:phosphorelay sensor kinase activity"/>
    <property type="evidence" value="ECO:0007669"/>
    <property type="project" value="InterPro"/>
</dbReference>
<dbReference type="SUPFAM" id="SSF47384">
    <property type="entry name" value="Homodimeric domain of signal transducing histidine kinase"/>
    <property type="match status" value="1"/>
</dbReference>
<evidence type="ECO:0000256" key="17">
    <source>
        <dbReference type="ARBA" id="ARBA00023026"/>
    </source>
</evidence>
<evidence type="ECO:0000256" key="10">
    <source>
        <dbReference type="ARBA" id="ARBA00022777"/>
    </source>
</evidence>
<dbReference type="SUPFAM" id="SSF55874">
    <property type="entry name" value="ATPase domain of HSP90 chaperone/DNA topoisomerase II/histidine kinase"/>
    <property type="match status" value="1"/>
</dbReference>
<dbReference type="InterPro" id="IPR036890">
    <property type="entry name" value="HATPase_C_sf"/>
</dbReference>
<dbReference type="CDD" id="cd00082">
    <property type="entry name" value="HisKA"/>
    <property type="match status" value="1"/>
</dbReference>
<dbReference type="Pfam" id="PF00512">
    <property type="entry name" value="HisKA"/>
    <property type="match status" value="1"/>
</dbReference>
<evidence type="ECO:0000256" key="4">
    <source>
        <dbReference type="ARBA" id="ARBA00004651"/>
    </source>
</evidence>
<dbReference type="eggNOG" id="COG2205">
    <property type="taxonomic scope" value="Bacteria"/>
</dbReference>
<keyword evidence="21" id="KW-0472">Membrane</keyword>
<dbReference type="HOGENOM" id="CLU_000445_89_23_4"/>
<dbReference type="InterPro" id="IPR003660">
    <property type="entry name" value="HAMP_dom"/>
</dbReference>
<dbReference type="InterPro" id="IPR036097">
    <property type="entry name" value="HisK_dim/P_sf"/>
</dbReference>
<dbReference type="Gene3D" id="1.10.287.130">
    <property type="match status" value="1"/>
</dbReference>
<keyword evidence="21" id="KW-1133">Transmembrane helix</keyword>
<feature type="domain" description="Histidine kinase" evidence="22">
    <location>
        <begin position="291"/>
        <end position="509"/>
    </location>
</feature>
<evidence type="ECO:0000313" key="25">
    <source>
        <dbReference type="Proteomes" id="UP000006552"/>
    </source>
</evidence>
<comment type="subcellular location">
    <subcellularLocation>
        <location evidence="4">Cell membrane</location>
        <topology evidence="4">Multi-pass membrane protein</topology>
    </subcellularLocation>
</comment>
<evidence type="ECO:0000256" key="18">
    <source>
        <dbReference type="ARBA" id="ARBA00023211"/>
    </source>
</evidence>
<dbReference type="KEGG" id="eba:ebA960"/>
<comment type="cofactor">
    <cofactor evidence="2">
        <name>Mn(2+)</name>
        <dbReference type="ChEBI" id="CHEBI:29035"/>
    </cofactor>
</comment>
<protein>
    <recommendedName>
        <fullName evidence="19">Signal transduction histidine-protein kinase/phosphatase MprB</fullName>
        <ecNumber evidence="5">2.7.13.3</ecNumber>
    </recommendedName>
    <alternativeName>
        <fullName evidence="20">Mycobacterial persistence regulator B</fullName>
    </alternativeName>
</protein>
<dbReference type="InterPro" id="IPR003661">
    <property type="entry name" value="HisK_dim/P_dom"/>
</dbReference>
<keyword evidence="7" id="KW-0597">Phosphoprotein</keyword>
<keyword evidence="18" id="KW-0464">Manganese</keyword>
<keyword evidence="10 24" id="KW-0418">Kinase</keyword>
<name>Q5P7S8_AROAE</name>
<evidence type="ECO:0000256" key="6">
    <source>
        <dbReference type="ARBA" id="ARBA00022475"/>
    </source>
</evidence>
<evidence type="ECO:0000256" key="9">
    <source>
        <dbReference type="ARBA" id="ARBA00022741"/>
    </source>
</evidence>
<keyword evidence="17" id="KW-0843">Virulence</keyword>
<keyword evidence="11" id="KW-0378">Hydrolase</keyword>
<dbReference type="Proteomes" id="UP000006552">
    <property type="component" value="Chromosome"/>
</dbReference>
<proteinExistence type="predicted"/>
<keyword evidence="6" id="KW-1003">Cell membrane</keyword>
<evidence type="ECO:0000256" key="21">
    <source>
        <dbReference type="SAM" id="Phobius"/>
    </source>
</evidence>
<keyword evidence="14" id="KW-0904">Protein phosphatase</keyword>
<evidence type="ECO:0000256" key="13">
    <source>
        <dbReference type="ARBA" id="ARBA00022842"/>
    </source>
</evidence>
<keyword evidence="21" id="KW-0812">Transmembrane</keyword>
<evidence type="ECO:0000256" key="11">
    <source>
        <dbReference type="ARBA" id="ARBA00022801"/>
    </source>
</evidence>
<feature type="domain" description="HAMP" evidence="23">
    <location>
        <begin position="231"/>
        <end position="283"/>
    </location>
</feature>
<keyword evidence="9" id="KW-0547">Nucleotide-binding</keyword>
<dbReference type="InterPro" id="IPR004358">
    <property type="entry name" value="Sig_transdc_His_kin-like_C"/>
</dbReference>
<evidence type="ECO:0000313" key="24">
    <source>
        <dbReference type="EMBL" id="CAI06633.1"/>
    </source>
</evidence>